<evidence type="ECO:0000256" key="2">
    <source>
        <dbReference type="ARBA" id="ARBA00022801"/>
    </source>
</evidence>
<dbReference type="InterPro" id="IPR004888">
    <property type="entry name" value="Glycoside_hydrolase_63"/>
</dbReference>
<proteinExistence type="inferred from homology"/>
<comment type="pathway">
    <text evidence="4">Glycan metabolism; N-glycan degradation.</text>
</comment>
<evidence type="ECO:0000313" key="6">
    <source>
        <dbReference type="EMBL" id="KIM95826.1"/>
    </source>
</evidence>
<comment type="function">
    <text evidence="4">Cleaves the distal alpha 1,2-linked glucose residue from the Glc(3)Man(9)GlcNAc(2) oligosaccharide precursor.</text>
</comment>
<dbReference type="Proteomes" id="UP000054321">
    <property type="component" value="Unassembled WGS sequence"/>
</dbReference>
<dbReference type="PANTHER" id="PTHR10412">
    <property type="entry name" value="MANNOSYL-OLIGOSACCHARIDE GLUCOSIDASE"/>
    <property type="match status" value="1"/>
</dbReference>
<dbReference type="InterPro" id="IPR008928">
    <property type="entry name" value="6-hairpin_glycosidase_sf"/>
</dbReference>
<evidence type="ECO:0000259" key="5">
    <source>
        <dbReference type="Pfam" id="PF22422"/>
    </source>
</evidence>
<dbReference type="SUPFAM" id="SSF48208">
    <property type="entry name" value="Six-hairpin glycosidases"/>
    <property type="match status" value="1"/>
</dbReference>
<dbReference type="InterPro" id="IPR054491">
    <property type="entry name" value="MGH1-like_GH"/>
</dbReference>
<keyword evidence="7" id="KW-1185">Reference proteome</keyword>
<keyword evidence="2 4" id="KW-0378">Hydrolase</keyword>
<sequence length="577" mass="64554">MDVSLQVNISLNPFSFSGSLLSLSQVGLAGSEVHLVSHCRDGGAPLLTLLPDISDPVSILTVKSTSSLLQWQGGDKAVAEATFQDERCIRFSGSVPLAFQAAGGDFMYQRPTFQTGWQTVEYSLEPIKNHIFILLKGKLNDEHLSNLTLQVEADGTDPNWGLLFCEIENDANAVGSGVFWENSTIDAQSTEVLTKATENDAEFNKFTNQLCPWSASNHSAAERLASFVEWSCTVRAGGRFTRDVVIMSKNWMNRQWSWDNCFNALALEPYSMDFALDQIQIPFDYQSPEGRLPDYVQWGATEWAYTKPPIQGWALGRLLKRQPNMNKTRLLQLYQHTAKFTDFWMQRRRTDHSALPWYAHGGDSGWDNSSEFDEESMIVSADCAAYLIIQADILAQVSLKLGLSNEENEKWIHLKQYLTTAVLGELWNGQSFAVKNAFTGETRPTTSLLRLVPLVAAAHLPPDVVAKMAQDLDKHLTEWGLATEELDSPVYQSDGYWRGPIWAPPTLLIESGLREANYTGVADTISDRFIELCEKSGFAENYDAKTGAGQSDPSYTWSASVFLVLSRERAERRVLQR</sequence>
<dbReference type="GO" id="GO:0009311">
    <property type="term" value="P:oligosaccharide metabolic process"/>
    <property type="evidence" value="ECO:0007669"/>
    <property type="project" value="UniProtKB-UniRule"/>
</dbReference>
<dbReference type="PANTHER" id="PTHR10412:SF11">
    <property type="entry name" value="MANNOSYL-OLIGOSACCHARIDE GLUCOSIDASE"/>
    <property type="match status" value="1"/>
</dbReference>
<dbReference type="EMBL" id="KN832886">
    <property type="protein sequence ID" value="KIM95826.1"/>
    <property type="molecule type" value="Genomic_DNA"/>
</dbReference>
<reference evidence="7" key="2">
    <citation type="submission" date="2015-01" db="EMBL/GenBank/DDBJ databases">
        <title>Evolutionary Origins and Diversification of the Mycorrhizal Mutualists.</title>
        <authorList>
            <consortium name="DOE Joint Genome Institute"/>
            <consortium name="Mycorrhizal Genomics Consortium"/>
            <person name="Kohler A."/>
            <person name="Kuo A."/>
            <person name="Nagy L.G."/>
            <person name="Floudas D."/>
            <person name="Copeland A."/>
            <person name="Barry K.W."/>
            <person name="Cichocki N."/>
            <person name="Veneault-Fourrey C."/>
            <person name="LaButti K."/>
            <person name="Lindquist E.A."/>
            <person name="Lipzen A."/>
            <person name="Lundell T."/>
            <person name="Morin E."/>
            <person name="Murat C."/>
            <person name="Riley R."/>
            <person name="Ohm R."/>
            <person name="Sun H."/>
            <person name="Tunlid A."/>
            <person name="Henrissat B."/>
            <person name="Grigoriev I.V."/>
            <person name="Hibbett D.S."/>
            <person name="Martin F."/>
        </authorList>
    </citation>
    <scope>NUCLEOTIDE SEQUENCE [LARGE SCALE GENOMIC DNA]</scope>
    <source>
        <strain evidence="7">Zn</strain>
    </source>
</reference>
<dbReference type="GO" id="GO:0005789">
    <property type="term" value="C:endoplasmic reticulum membrane"/>
    <property type="evidence" value="ECO:0007669"/>
    <property type="project" value="UniProtKB-SubCell"/>
</dbReference>
<dbReference type="InterPro" id="IPR012341">
    <property type="entry name" value="6hp_glycosidase-like_sf"/>
</dbReference>
<dbReference type="STRING" id="913774.A0A0C3GZZ7"/>
<dbReference type="Gene3D" id="1.50.10.10">
    <property type="match status" value="1"/>
</dbReference>
<feature type="domain" description="Mannosylglycerate hydrolase MGH1-like glycoside hydrolase" evidence="5">
    <location>
        <begin position="254"/>
        <end position="558"/>
    </location>
</feature>
<protein>
    <recommendedName>
        <fullName evidence="4">Mannosyl-oligosaccharide glucosidase</fullName>
        <ecNumber evidence="4">3.2.1.106</ecNumber>
    </recommendedName>
    <alternativeName>
        <fullName evidence="4">Glucosidase I</fullName>
    </alternativeName>
</protein>
<comment type="catalytic activity">
    <reaction evidence="4">
        <text>N(4)-(alpha-D-Glc-(1-&gt;2)-alpha-D-Glc-(1-&gt;3)-alpha-D-Glc-(1-&gt;3)-alpha-D-Man-(1-&gt;2)-alpha-D-Man-(1-&gt;2)-alpha-D-Man-(1-&gt;3)-[alpha-D-Man-(1-&gt;2)-alpha-D-Man-(1-&gt;3)-[alpha-D-Man-(1-&gt;2)-alpha-D-Man-(1-&gt;6)]-alpha-D-Man-(1-&gt;6)]-beta-D-Man-(1-&gt;4)-beta-D-GlcNAc-(1-&gt;4)-beta-D-GlcNAc)-L-asparaginyl-[protein] + H2O = N(4)-(alpha-D-Glc-(1-&gt;3)-alpha-D-Glc-(1-&gt;3)-alpha-D-Man-(1-&gt;2)-alpha-D-Man-(1-&gt;2)-alpha-D-Man-(1-&gt;3)-[alpha-D-Man-(1-&gt;2)-alpha-D-Man-(1-&gt;3)-[alpha-D-Man-(1-&gt;2)-alpha-D-Man-(1-&gt;6)]-alpha-D-Man-(1-&gt;6)]-beta-D-Man-(1-&gt;4)-beta-D-GlcNAc-(1-&gt;4)-beta-D-GlcNAc)-L-asparaginyl-[protein] + beta-D-glucose</text>
        <dbReference type="Rhea" id="RHEA:55988"/>
        <dbReference type="Rhea" id="RHEA-COMP:12806"/>
        <dbReference type="Rhea" id="RHEA-COMP:14355"/>
        <dbReference type="ChEBI" id="CHEBI:15377"/>
        <dbReference type="ChEBI" id="CHEBI:15903"/>
        <dbReference type="ChEBI" id="CHEBI:59082"/>
        <dbReference type="ChEBI" id="CHEBI:132537"/>
        <dbReference type="EC" id="3.2.1.106"/>
    </reaction>
</comment>
<keyword evidence="4" id="KW-0256">Endoplasmic reticulum</keyword>
<comment type="similarity">
    <text evidence="1 4">Belongs to the glycosyl hydrolase 63 family.</text>
</comment>
<reference evidence="6 7" key="1">
    <citation type="submission" date="2014-04" db="EMBL/GenBank/DDBJ databases">
        <authorList>
            <consortium name="DOE Joint Genome Institute"/>
            <person name="Kuo A."/>
            <person name="Martino E."/>
            <person name="Perotto S."/>
            <person name="Kohler A."/>
            <person name="Nagy L.G."/>
            <person name="Floudas D."/>
            <person name="Copeland A."/>
            <person name="Barry K.W."/>
            <person name="Cichocki N."/>
            <person name="Veneault-Fourrey C."/>
            <person name="LaButti K."/>
            <person name="Lindquist E.A."/>
            <person name="Lipzen A."/>
            <person name="Lundell T."/>
            <person name="Morin E."/>
            <person name="Murat C."/>
            <person name="Sun H."/>
            <person name="Tunlid A."/>
            <person name="Henrissat B."/>
            <person name="Grigoriev I.V."/>
            <person name="Hibbett D.S."/>
            <person name="Martin F."/>
            <person name="Nordberg H.P."/>
            <person name="Cantor M.N."/>
            <person name="Hua S.X."/>
        </authorList>
    </citation>
    <scope>NUCLEOTIDE SEQUENCE [LARGE SCALE GENOMIC DNA]</scope>
    <source>
        <strain evidence="6 7">Zn</strain>
    </source>
</reference>
<keyword evidence="4" id="KW-0325">Glycoprotein</keyword>
<name>A0A0C3GZZ7_OIDMZ</name>
<dbReference type="Pfam" id="PF22422">
    <property type="entry name" value="MGH1-like_GH"/>
    <property type="match status" value="1"/>
</dbReference>
<comment type="subcellular location">
    <subcellularLocation>
        <location evidence="4">Endoplasmic reticulum membrane</location>
        <topology evidence="4">Single-pass type II membrane protein</topology>
    </subcellularLocation>
</comment>
<keyword evidence="3 4" id="KW-0326">Glycosidase</keyword>
<dbReference type="HOGENOM" id="CLU_030429_0_0_1"/>
<organism evidence="6 7">
    <name type="scientific">Oidiodendron maius (strain Zn)</name>
    <dbReference type="NCBI Taxonomy" id="913774"/>
    <lineage>
        <taxon>Eukaryota</taxon>
        <taxon>Fungi</taxon>
        <taxon>Dikarya</taxon>
        <taxon>Ascomycota</taxon>
        <taxon>Pezizomycotina</taxon>
        <taxon>Leotiomycetes</taxon>
        <taxon>Leotiomycetes incertae sedis</taxon>
        <taxon>Myxotrichaceae</taxon>
        <taxon>Oidiodendron</taxon>
    </lineage>
</organism>
<accession>A0A0C3GZZ7</accession>
<evidence type="ECO:0000256" key="3">
    <source>
        <dbReference type="ARBA" id="ARBA00023295"/>
    </source>
</evidence>
<dbReference type="InParanoid" id="A0A0C3GZZ7"/>
<evidence type="ECO:0000256" key="4">
    <source>
        <dbReference type="RuleBase" id="RU369107"/>
    </source>
</evidence>
<dbReference type="OrthoDB" id="2581368at2759"/>
<evidence type="ECO:0000256" key="1">
    <source>
        <dbReference type="ARBA" id="ARBA00010833"/>
    </source>
</evidence>
<gene>
    <name evidence="6" type="ORF">OIDMADRAFT_33904</name>
</gene>
<evidence type="ECO:0000313" key="7">
    <source>
        <dbReference type="Proteomes" id="UP000054321"/>
    </source>
</evidence>
<dbReference type="GO" id="GO:0004573">
    <property type="term" value="F:Glc3Man9GlcNAc2 oligosaccharide glucosidase activity"/>
    <property type="evidence" value="ECO:0007669"/>
    <property type="project" value="UniProtKB-UniRule"/>
</dbReference>
<dbReference type="AlphaFoldDB" id="A0A0C3GZZ7"/>
<dbReference type="GO" id="GO:0006487">
    <property type="term" value="P:protein N-linked glycosylation"/>
    <property type="evidence" value="ECO:0007669"/>
    <property type="project" value="UniProtKB-UniRule"/>
</dbReference>
<dbReference type="EC" id="3.2.1.106" evidence="4"/>